<dbReference type="SMART" id="SM00530">
    <property type="entry name" value="HTH_XRE"/>
    <property type="match status" value="1"/>
</dbReference>
<dbReference type="InterPro" id="IPR010982">
    <property type="entry name" value="Lambda_DNA-bd_dom_sf"/>
</dbReference>
<gene>
    <name evidence="2" type="ORF">BW731_05250</name>
</gene>
<dbReference type="Pfam" id="PF13443">
    <property type="entry name" value="HTH_26"/>
    <property type="match status" value="1"/>
</dbReference>
<sequence>MYKNNLKNLMIERNISNNKLATETSISRQAISKIKNNEFHDISINVLTELLEYFDVTFDEFGTIYTRNECLQALLPDKGFTNKNLQLLESLISKNLNISCTYHSYSNNQSLNIYSKKHDKKFDFSGNFRVNTTLHGLTFEIIDFDLYIRNKKINFDNFYRFYQNFINQLECYASHLGFTQIAININPYIDDNLSELVDPRDINIPDLKFLIAHSNYSNRENELIKMSIIKNRHYREFSHDYAFQTANKKINTINHYIDSLPRLNFFEKEKRRLSMLSEKNIHSNHYTKIFFKQLNPEIIPKEKLEKDMLKR</sequence>
<evidence type="ECO:0000313" key="3">
    <source>
        <dbReference type="Proteomes" id="UP000189970"/>
    </source>
</evidence>
<organism evidence="2 3">
    <name type="scientific">Vagococcus martis</name>
    <dbReference type="NCBI Taxonomy" id="1768210"/>
    <lineage>
        <taxon>Bacteria</taxon>
        <taxon>Bacillati</taxon>
        <taxon>Bacillota</taxon>
        <taxon>Bacilli</taxon>
        <taxon>Lactobacillales</taxon>
        <taxon>Enterococcaceae</taxon>
        <taxon>Vagococcus</taxon>
    </lineage>
</organism>
<name>A0A1V4DH49_9ENTE</name>
<dbReference type="CDD" id="cd00093">
    <property type="entry name" value="HTH_XRE"/>
    <property type="match status" value="1"/>
</dbReference>
<evidence type="ECO:0000259" key="1">
    <source>
        <dbReference type="PROSITE" id="PS50943"/>
    </source>
</evidence>
<dbReference type="EMBL" id="MVAB01000001">
    <property type="protein sequence ID" value="OPF87656.1"/>
    <property type="molecule type" value="Genomic_DNA"/>
</dbReference>
<dbReference type="SUPFAM" id="SSF47413">
    <property type="entry name" value="lambda repressor-like DNA-binding domains"/>
    <property type="match status" value="1"/>
</dbReference>
<accession>A0A1V4DH49</accession>
<dbReference type="PROSITE" id="PS50943">
    <property type="entry name" value="HTH_CROC1"/>
    <property type="match status" value="1"/>
</dbReference>
<comment type="caution">
    <text evidence="2">The sequence shown here is derived from an EMBL/GenBank/DDBJ whole genome shotgun (WGS) entry which is preliminary data.</text>
</comment>
<evidence type="ECO:0000313" key="2">
    <source>
        <dbReference type="EMBL" id="OPF87656.1"/>
    </source>
</evidence>
<dbReference type="Gene3D" id="1.10.260.40">
    <property type="entry name" value="lambda repressor-like DNA-binding domains"/>
    <property type="match status" value="1"/>
</dbReference>
<dbReference type="AlphaFoldDB" id="A0A1V4DH49"/>
<dbReference type="GO" id="GO:0003677">
    <property type="term" value="F:DNA binding"/>
    <property type="evidence" value="ECO:0007669"/>
    <property type="project" value="InterPro"/>
</dbReference>
<dbReference type="Proteomes" id="UP000189970">
    <property type="component" value="Unassembled WGS sequence"/>
</dbReference>
<proteinExistence type="predicted"/>
<feature type="domain" description="HTH cro/C1-type" evidence="1">
    <location>
        <begin position="6"/>
        <end position="61"/>
    </location>
</feature>
<dbReference type="InterPro" id="IPR001387">
    <property type="entry name" value="Cro/C1-type_HTH"/>
</dbReference>
<protein>
    <submittedName>
        <fullName evidence="2">Transcriptional regulator</fullName>
    </submittedName>
</protein>
<dbReference type="RefSeq" id="WP_079346381.1">
    <property type="nucleotide sequence ID" value="NZ_MVAB01000001.1"/>
</dbReference>
<reference evidence="2 3" key="1">
    <citation type="submission" date="2017-02" db="EMBL/GenBank/DDBJ databases">
        <title>Vagococcus cremeus sp. nov., isolated from the small intestine of a marten, Martes flavigula.</title>
        <authorList>
            <person name="Tak E.J."/>
            <person name="Bae J.-W."/>
        </authorList>
    </citation>
    <scope>NUCLEOTIDE SEQUENCE [LARGE SCALE GENOMIC DNA]</scope>
    <source>
        <strain evidence="2 3">D7T301</strain>
    </source>
</reference>
<keyword evidence="3" id="KW-1185">Reference proteome</keyword>